<name>A0A919VAU2_9ACTN</name>
<dbReference type="AlphaFoldDB" id="A0A919VAU2"/>
<proteinExistence type="predicted"/>
<protein>
    <submittedName>
        <fullName evidence="1">Uncharacterized protein</fullName>
    </submittedName>
</protein>
<gene>
    <name evidence="1" type="ORF">Ssi02_70870</name>
</gene>
<sequence length="75" mass="7925">MTVSADRRHITVCDKDADILYAEAEYATSMLGIHKVADSNGAAPGCGQDATYISLIDVFKLCPGIRSVKGSVGHL</sequence>
<organism evidence="1 2">
    <name type="scientific">Sinosporangium siamense</name>
    <dbReference type="NCBI Taxonomy" id="1367973"/>
    <lineage>
        <taxon>Bacteria</taxon>
        <taxon>Bacillati</taxon>
        <taxon>Actinomycetota</taxon>
        <taxon>Actinomycetes</taxon>
        <taxon>Streptosporangiales</taxon>
        <taxon>Streptosporangiaceae</taxon>
        <taxon>Sinosporangium</taxon>
    </lineage>
</organism>
<dbReference type="RefSeq" id="WP_204032005.1">
    <property type="nucleotide sequence ID" value="NZ_BOOW01000050.1"/>
</dbReference>
<reference evidence="1" key="1">
    <citation type="submission" date="2021-01" db="EMBL/GenBank/DDBJ databases">
        <title>Whole genome shotgun sequence of Sinosporangium siamense NBRC 109515.</title>
        <authorList>
            <person name="Komaki H."/>
            <person name="Tamura T."/>
        </authorList>
    </citation>
    <scope>NUCLEOTIDE SEQUENCE</scope>
    <source>
        <strain evidence="1">NBRC 109515</strain>
    </source>
</reference>
<dbReference type="Proteomes" id="UP000606172">
    <property type="component" value="Unassembled WGS sequence"/>
</dbReference>
<keyword evidence="2" id="KW-1185">Reference proteome</keyword>
<dbReference type="EMBL" id="BOOW01000050">
    <property type="protein sequence ID" value="GII96856.1"/>
    <property type="molecule type" value="Genomic_DNA"/>
</dbReference>
<comment type="caution">
    <text evidence="1">The sequence shown here is derived from an EMBL/GenBank/DDBJ whole genome shotgun (WGS) entry which is preliminary data.</text>
</comment>
<accession>A0A919VAU2</accession>
<evidence type="ECO:0000313" key="1">
    <source>
        <dbReference type="EMBL" id="GII96856.1"/>
    </source>
</evidence>
<evidence type="ECO:0000313" key="2">
    <source>
        <dbReference type="Proteomes" id="UP000606172"/>
    </source>
</evidence>